<feature type="domain" description="Death" evidence="3">
    <location>
        <begin position="15"/>
        <end position="84"/>
    </location>
</feature>
<dbReference type="CDD" id="cd01670">
    <property type="entry name" value="Death"/>
    <property type="match status" value="1"/>
</dbReference>
<keyword evidence="5" id="KW-1185">Reference proteome</keyword>
<evidence type="ECO:0000313" key="4">
    <source>
        <dbReference type="EMBL" id="CAH3190962.1"/>
    </source>
</evidence>
<feature type="region of interest" description="Disordered" evidence="2">
    <location>
        <begin position="211"/>
        <end position="235"/>
    </location>
</feature>
<feature type="non-terminal residue" evidence="4">
    <location>
        <position position="1"/>
    </location>
</feature>
<name>A0ABN8SJ71_9CNID</name>
<feature type="region of interest" description="Disordered" evidence="2">
    <location>
        <begin position="836"/>
        <end position="859"/>
    </location>
</feature>
<protein>
    <recommendedName>
        <fullName evidence="3">Death domain-containing protein</fullName>
    </recommendedName>
</protein>
<dbReference type="EMBL" id="CALNXI010002827">
    <property type="protein sequence ID" value="CAH3190962.1"/>
    <property type="molecule type" value="Genomic_DNA"/>
</dbReference>
<feature type="compositionally biased region" description="Acidic residues" evidence="2">
    <location>
        <begin position="836"/>
        <end position="845"/>
    </location>
</feature>
<dbReference type="Proteomes" id="UP001159427">
    <property type="component" value="Unassembled WGS sequence"/>
</dbReference>
<dbReference type="Gene3D" id="1.10.533.10">
    <property type="entry name" value="Death Domain, Fas"/>
    <property type="match status" value="1"/>
</dbReference>
<accession>A0ABN8SJ71</accession>
<dbReference type="InterPro" id="IPR027417">
    <property type="entry name" value="P-loop_NTPase"/>
</dbReference>
<sequence>VTDTLNTNCPPWIQEWRRLARHLKIPFNVYQKFDERAIVQTISPTKQVLQWLLERSRSMTLINFTELLERIECKHAIQVILEHIPDTVELPLEIRSRGRLAVEAYNKALTEGKAYVKRVPIMLIGQDHSGKTSLKKSLTGKPFNPDEDSTIGVDVDPSHIKVSTEIWKVGDNTGAIKAISFEQHAARLVADDLKEEQSGFAVEKIKMEQSGSSAVSVSNDSHQLPPEELGDPEVIPKISSDPTLKKEEHVAIESPRIPGEVAALIKKLLKEDENAQDDEEIYTILWDFGGQSVYYTTHPLFITARAIYLLVFDLSRDPYEIAKPVVKQGLYKKILDSYGTKINLDYLNFWMTSVASLDAETEEQFVRLDHIQVKVPPVFLVCTHADEPHRGADPFALAREVFGSLQTKRFRNHIYEDVFVVDNTKSAGLGSECSEVTRLREELLAVAKELPQMKKAIPIKWLKYERALQGTVRDGHKWISLPVAKEIAFEVCKIDDDQEFLTLLNFLHDQRILVHFDDTPALSNFVVLDPQWLVDVFKTVITVKPYDQEESKFKELWLQLESTGILGEKLLEHVWGPLLSQKETSASLLAIMERFSLLCPWPCSNASSGKQYLVPSMLMSHPPKEIMKLVASAQIPSLFLRFQSGQVPPGFFPRLVLQFFQWGQDEFWSAENPQLYADFARFYTSADDDCSVILLCHSSCIEVVVHRGNLSANPAECLQSKLNLSADINYGAFEVACARAVRRQLGLMLECMRKEFCWLKNMMYELGVICPVCCQECKVNYCCTHHKQCCEQEECLHFWSESDLRSANQFIRCRKCAAAQSDKVYVKQFAPWFDPLDEQIPTDESEERRPASGGGNDEKVIALPSKAIETIMSQPCDSREVVLQLRDSLQLNQDSLEQPDPGTKRLIRCLANKAKQSNRLDVVKHLRDIAPAGTTGPLLPEHLDIGNIPVRQMTNLTLELSGGEEWKLVAEELGLSLREIRYIDKRVMNPCEAVLAY</sequence>
<feature type="non-terminal residue" evidence="4">
    <location>
        <position position="997"/>
    </location>
</feature>
<organism evidence="4 5">
    <name type="scientific">Porites evermanni</name>
    <dbReference type="NCBI Taxonomy" id="104178"/>
    <lineage>
        <taxon>Eukaryota</taxon>
        <taxon>Metazoa</taxon>
        <taxon>Cnidaria</taxon>
        <taxon>Anthozoa</taxon>
        <taxon>Hexacorallia</taxon>
        <taxon>Scleractinia</taxon>
        <taxon>Fungiina</taxon>
        <taxon>Poritidae</taxon>
        <taxon>Porites</taxon>
    </lineage>
</organism>
<keyword evidence="1" id="KW-0677">Repeat</keyword>
<dbReference type="Gene3D" id="1.10.10.10">
    <property type="entry name" value="Winged helix-like DNA-binding domain superfamily/Winged helix DNA-binding domain"/>
    <property type="match status" value="1"/>
</dbReference>
<dbReference type="InterPro" id="IPR032171">
    <property type="entry name" value="COR-A"/>
</dbReference>
<dbReference type="Pfam" id="PF08477">
    <property type="entry name" value="Roc"/>
    <property type="match status" value="1"/>
</dbReference>
<feature type="compositionally biased region" description="Basic and acidic residues" evidence="2">
    <location>
        <begin position="846"/>
        <end position="859"/>
    </location>
</feature>
<evidence type="ECO:0000256" key="1">
    <source>
        <dbReference type="ARBA" id="ARBA00022737"/>
    </source>
</evidence>
<reference evidence="4 5" key="1">
    <citation type="submission" date="2022-05" db="EMBL/GenBank/DDBJ databases">
        <authorList>
            <consortium name="Genoscope - CEA"/>
            <person name="William W."/>
        </authorList>
    </citation>
    <scope>NUCLEOTIDE SEQUENCE [LARGE SCALE GENOMIC DNA]</scope>
</reference>
<evidence type="ECO:0000313" key="5">
    <source>
        <dbReference type="Proteomes" id="UP001159427"/>
    </source>
</evidence>
<gene>
    <name evidence="4" type="ORF">PEVE_00021110</name>
</gene>
<evidence type="ECO:0000259" key="3">
    <source>
        <dbReference type="PROSITE" id="PS50017"/>
    </source>
</evidence>
<dbReference type="PANTHER" id="PTHR47508:SF1">
    <property type="entry name" value="NON-SPECIFIC SERINE_THREONINE PROTEIN KINASE"/>
    <property type="match status" value="1"/>
</dbReference>
<dbReference type="Gene3D" id="3.40.50.300">
    <property type="entry name" value="P-loop containing nucleotide triphosphate hydrolases"/>
    <property type="match status" value="1"/>
</dbReference>
<dbReference type="InterPro" id="IPR036388">
    <property type="entry name" value="WH-like_DNA-bd_sf"/>
</dbReference>
<dbReference type="SUPFAM" id="SSF52540">
    <property type="entry name" value="P-loop containing nucleoside triphosphate hydrolases"/>
    <property type="match status" value="1"/>
</dbReference>
<dbReference type="PANTHER" id="PTHR47508">
    <property type="entry name" value="SAM DOMAIN-CONTAINING PROTEIN-RELATED"/>
    <property type="match status" value="1"/>
</dbReference>
<feature type="compositionally biased region" description="Low complexity" evidence="2">
    <location>
        <begin position="211"/>
        <end position="221"/>
    </location>
</feature>
<evidence type="ECO:0000256" key="2">
    <source>
        <dbReference type="SAM" id="MobiDB-lite"/>
    </source>
</evidence>
<dbReference type="InterPro" id="IPR011029">
    <property type="entry name" value="DEATH-like_dom_sf"/>
</dbReference>
<dbReference type="Pfam" id="PF16095">
    <property type="entry name" value="COR-A"/>
    <property type="match status" value="1"/>
</dbReference>
<proteinExistence type="predicted"/>
<comment type="caution">
    <text evidence="4">The sequence shown here is derived from an EMBL/GenBank/DDBJ whole genome shotgun (WGS) entry which is preliminary data.</text>
</comment>
<dbReference type="InterPro" id="IPR000488">
    <property type="entry name" value="Death_dom"/>
</dbReference>
<dbReference type="PROSITE" id="PS50017">
    <property type="entry name" value="DEATH_DOMAIN"/>
    <property type="match status" value="1"/>
</dbReference>